<evidence type="ECO:0000256" key="7">
    <source>
        <dbReference type="SAM" id="MobiDB-lite"/>
    </source>
</evidence>
<dbReference type="GO" id="GO:0016020">
    <property type="term" value="C:membrane"/>
    <property type="evidence" value="ECO:0007669"/>
    <property type="project" value="UniProtKB-SubCell"/>
</dbReference>
<feature type="transmembrane region" description="Helical" evidence="8">
    <location>
        <begin position="35"/>
        <end position="57"/>
    </location>
</feature>
<dbReference type="EMBL" id="CAJPDT010000090">
    <property type="protein sequence ID" value="CAF9936342.1"/>
    <property type="molecule type" value="Genomic_DNA"/>
</dbReference>
<protein>
    <recommendedName>
        <fullName evidence="10">Cytochrome b561 domain-containing protein</fullName>
    </recommendedName>
</protein>
<dbReference type="PANTHER" id="PTHR47797">
    <property type="entry name" value="DEHYDROGENASE, PUTATIVE (AFU_ORTHOLOGUE AFUA_8G05805)-RELATED"/>
    <property type="match status" value="1"/>
</dbReference>
<evidence type="ECO:0000256" key="8">
    <source>
        <dbReference type="SAM" id="Phobius"/>
    </source>
</evidence>
<evidence type="ECO:0000256" key="1">
    <source>
        <dbReference type="ARBA" id="ARBA00004370"/>
    </source>
</evidence>
<evidence type="ECO:0000256" key="6">
    <source>
        <dbReference type="ARBA" id="ARBA00023136"/>
    </source>
</evidence>
<dbReference type="Proteomes" id="UP000664534">
    <property type="component" value="Unassembled WGS sequence"/>
</dbReference>
<feature type="transmembrane region" description="Helical" evidence="8">
    <location>
        <begin position="104"/>
        <end position="124"/>
    </location>
</feature>
<organism evidence="11 12">
    <name type="scientific">Imshaugia aleurites</name>
    <dbReference type="NCBI Taxonomy" id="172621"/>
    <lineage>
        <taxon>Eukaryota</taxon>
        <taxon>Fungi</taxon>
        <taxon>Dikarya</taxon>
        <taxon>Ascomycota</taxon>
        <taxon>Pezizomycotina</taxon>
        <taxon>Lecanoromycetes</taxon>
        <taxon>OSLEUM clade</taxon>
        <taxon>Lecanoromycetidae</taxon>
        <taxon>Lecanorales</taxon>
        <taxon>Lecanorineae</taxon>
        <taxon>Parmeliaceae</taxon>
        <taxon>Imshaugia</taxon>
    </lineage>
</organism>
<reference evidence="11" key="1">
    <citation type="submission" date="2021-03" db="EMBL/GenBank/DDBJ databases">
        <authorList>
            <person name="Tagirdzhanova G."/>
        </authorList>
    </citation>
    <scope>NUCLEOTIDE SEQUENCE</scope>
</reference>
<accession>A0A8H3G425</accession>
<keyword evidence="5 8" id="KW-1133">Transmembrane helix</keyword>
<feature type="region of interest" description="Disordered" evidence="7">
    <location>
        <begin position="202"/>
        <end position="229"/>
    </location>
</feature>
<feature type="signal peptide" evidence="9">
    <location>
        <begin position="1"/>
        <end position="25"/>
    </location>
</feature>
<feature type="transmembrane region" description="Helical" evidence="8">
    <location>
        <begin position="172"/>
        <end position="192"/>
    </location>
</feature>
<keyword evidence="12" id="KW-1185">Reference proteome</keyword>
<feature type="compositionally biased region" description="Basic and acidic residues" evidence="7">
    <location>
        <begin position="217"/>
        <end position="229"/>
    </location>
</feature>
<dbReference type="AlphaFoldDB" id="A0A8H3G425"/>
<dbReference type="CDD" id="cd08760">
    <property type="entry name" value="Cyt_b561_FRRS1_like"/>
    <property type="match status" value="1"/>
</dbReference>
<gene>
    <name evidence="11" type="ORF">IMSHALPRED_010722</name>
</gene>
<evidence type="ECO:0000256" key="2">
    <source>
        <dbReference type="ARBA" id="ARBA00022448"/>
    </source>
</evidence>
<feature type="transmembrane region" description="Helical" evidence="8">
    <location>
        <begin position="144"/>
        <end position="166"/>
    </location>
</feature>
<evidence type="ECO:0000256" key="3">
    <source>
        <dbReference type="ARBA" id="ARBA00022692"/>
    </source>
</evidence>
<evidence type="ECO:0000256" key="9">
    <source>
        <dbReference type="SAM" id="SignalP"/>
    </source>
</evidence>
<evidence type="ECO:0000256" key="4">
    <source>
        <dbReference type="ARBA" id="ARBA00022982"/>
    </source>
</evidence>
<evidence type="ECO:0000259" key="10">
    <source>
        <dbReference type="SMART" id="SM00665"/>
    </source>
</evidence>
<evidence type="ECO:0000313" key="11">
    <source>
        <dbReference type="EMBL" id="CAF9936342.1"/>
    </source>
</evidence>
<feature type="transmembrane region" description="Helical" evidence="8">
    <location>
        <begin position="64"/>
        <end position="92"/>
    </location>
</feature>
<feature type="domain" description="Cytochrome b561" evidence="10">
    <location>
        <begin position="37"/>
        <end position="161"/>
    </location>
</feature>
<evidence type="ECO:0000256" key="5">
    <source>
        <dbReference type="ARBA" id="ARBA00022989"/>
    </source>
</evidence>
<evidence type="ECO:0000313" key="12">
    <source>
        <dbReference type="Proteomes" id="UP000664534"/>
    </source>
</evidence>
<keyword evidence="4" id="KW-0249">Electron transport</keyword>
<dbReference type="Gene3D" id="1.20.120.1770">
    <property type="match status" value="1"/>
</dbReference>
<comment type="subcellular location">
    <subcellularLocation>
        <location evidence="1">Membrane</location>
    </subcellularLocation>
</comment>
<dbReference type="OrthoDB" id="19261at2759"/>
<dbReference type="SMART" id="SM00665">
    <property type="entry name" value="B561"/>
    <property type="match status" value="1"/>
</dbReference>
<dbReference type="InterPro" id="IPR006593">
    <property type="entry name" value="Cyt_b561/ferric_Rdtase_TM"/>
</dbReference>
<sequence>MGLDSIILKLSAVVLSLGLVNPAWAQVSPDRSKAVTAHGSIMGVAFGLLFPLGAILIRTASFRGLVWIHAAIQVFAYILALAGLGLGVYIAIYPMSQLTASNGHPVIGIIVIGSLAFQPIGGLIHHYMYKKYHRTTIWASTHVWWGRLIVTAGMINGGLGLMLSGNTVKGEIAYGVVAGVMWLIWMAAAVWAHLRSRGVSGETGEKALGQSDAGSSTDRHKDTDRYRDA</sequence>
<keyword evidence="6 8" id="KW-0472">Membrane</keyword>
<name>A0A8H3G425_9LECA</name>
<keyword evidence="2" id="KW-0813">Transport</keyword>
<dbReference type="PANTHER" id="PTHR47797:SF1">
    <property type="entry name" value="CYTOCHROME B561 DOMAIN-CONTAINING PROTEIN-RELATED"/>
    <property type="match status" value="1"/>
</dbReference>
<keyword evidence="3 8" id="KW-0812">Transmembrane</keyword>
<keyword evidence="9" id="KW-0732">Signal</keyword>
<proteinExistence type="predicted"/>
<feature type="chain" id="PRO_5034552659" description="Cytochrome b561 domain-containing protein" evidence="9">
    <location>
        <begin position="26"/>
        <end position="229"/>
    </location>
</feature>
<comment type="caution">
    <text evidence="11">The sequence shown here is derived from an EMBL/GenBank/DDBJ whole genome shotgun (WGS) entry which is preliminary data.</text>
</comment>